<keyword evidence="9 13" id="KW-1133">Transmembrane helix</keyword>
<evidence type="ECO:0000256" key="12">
    <source>
        <dbReference type="ARBA" id="ARBA00023180"/>
    </source>
</evidence>
<evidence type="ECO:0000256" key="5">
    <source>
        <dbReference type="ARBA" id="ARBA00022614"/>
    </source>
</evidence>
<proteinExistence type="inferred from homology"/>
<dbReference type="PRINTS" id="PR00019">
    <property type="entry name" value="LEURICHRPT"/>
</dbReference>
<evidence type="ECO:0000256" key="10">
    <source>
        <dbReference type="ARBA" id="ARBA00023136"/>
    </source>
</evidence>
<comment type="subcellular location">
    <subcellularLocation>
        <location evidence="1">Cell membrane</location>
    </subcellularLocation>
    <subcellularLocation>
        <location evidence="2">Membrane</location>
        <topology evidence="2">Single-pass type I membrane protein</topology>
    </subcellularLocation>
</comment>
<keyword evidence="6 13" id="KW-0812">Transmembrane</keyword>
<evidence type="ECO:0000256" key="13">
    <source>
        <dbReference type="SAM" id="Phobius"/>
    </source>
</evidence>
<keyword evidence="5" id="KW-0433">Leucine-rich repeat</keyword>
<name>A0A2P6QEJ2_ROSCH</name>
<dbReference type="GO" id="GO:0005886">
    <property type="term" value="C:plasma membrane"/>
    <property type="evidence" value="ECO:0007669"/>
    <property type="project" value="UniProtKB-SubCell"/>
</dbReference>
<dbReference type="Gramene" id="PRQ32595">
    <property type="protein sequence ID" value="PRQ32595"/>
    <property type="gene ID" value="RchiOBHm_Chr5g0048141"/>
</dbReference>
<evidence type="ECO:0000256" key="2">
    <source>
        <dbReference type="ARBA" id="ARBA00004479"/>
    </source>
</evidence>
<evidence type="ECO:0000256" key="11">
    <source>
        <dbReference type="ARBA" id="ARBA00023170"/>
    </source>
</evidence>
<evidence type="ECO:0000256" key="3">
    <source>
        <dbReference type="ARBA" id="ARBA00009592"/>
    </source>
</evidence>
<evidence type="ECO:0000256" key="8">
    <source>
        <dbReference type="ARBA" id="ARBA00022737"/>
    </source>
</evidence>
<dbReference type="InterPro" id="IPR046956">
    <property type="entry name" value="RLP23-like"/>
</dbReference>
<accession>A0A2P6QEJ2</accession>
<keyword evidence="11" id="KW-0675">Receptor</keyword>
<evidence type="ECO:0000256" key="9">
    <source>
        <dbReference type="ARBA" id="ARBA00022989"/>
    </source>
</evidence>
<dbReference type="Pfam" id="PF13855">
    <property type="entry name" value="LRR_8"/>
    <property type="match status" value="2"/>
</dbReference>
<dbReference type="Gene3D" id="3.80.10.10">
    <property type="entry name" value="Ribonuclease Inhibitor"/>
    <property type="match status" value="4"/>
</dbReference>
<dbReference type="FunFam" id="3.80.10.10:FF:000213">
    <property type="entry name" value="Tyrosine-sulfated glycopeptide receptor 1"/>
    <property type="match status" value="1"/>
</dbReference>
<dbReference type="InterPro" id="IPR032675">
    <property type="entry name" value="LRR_dom_sf"/>
</dbReference>
<evidence type="ECO:0000256" key="1">
    <source>
        <dbReference type="ARBA" id="ARBA00004236"/>
    </source>
</evidence>
<keyword evidence="4" id="KW-1003">Cell membrane</keyword>
<sequence>MRLDNPNLSLLIGNLSELMELRLDGVDISSQKNSWCQAISTSLPKLRVLSLSSCTLSGPIDSSLRKLHSLSLIHIEYNHLSSPVPEFFSNFTNLTSLRFGNSGLHGTFPNKIFQLPRLQTIHLWGNPQLQGSLPEFPKNGLIQSLVLSGSNFSGLLPYSIGVLTMLSQLDVSYCNFTGPIPKSVENLAGLVYLDLSGNKFNGSVPFFRMAKNLTQINLSKNYLTGQINSTHWEHLTNLLILDLHSNLLDGSFPFSLFLLPSLEKILLSNNQFSGQLLEVPNISSYILDTLDLSSNNLEGPVPRSLFNLQGLKILSLSSNNFSGLLCLNDLQQLRNLSSVDLSHNSLLITYEHHTNSSYSSFPQLTPLLLASGELRTFPEFLRNQSELAYLDLSENQIFGQIPNWIWRLNLLQLNLSCNSLVTLEGPMLNLSSRLFVLDLHSNQLQGQIPVFSSPAYYYNIQYLDYSRNNFSSSIPADIGNILNYTRFFSISNNNIHGSIPGSICNAFYLQVLDLSNNSLSAMIPPCLTAMSSNLAVLNLGTNSLTGTISDTFCPDCGLKTLDLNGNQIVGQFPESLGNCRLLEVLNLGNNQITGTFPNLLSEMLILRVLVLRSNKFYGEIGCPKTYGSWPLLQIVDIAHNNFSGTIPGKCMRSWRAMMANDSLSKLKHLQFEVFTQVYYDDAITVTNKGLEMKLEKILTIFTSIDFSGNKFSGSIPEEVGELKSLYVLNLSSNALTGEVPSSLGDLQHIESLDLSSNKLTGNIPLQLAKLTFLAVLNLSNNQLVGRIPSSTQISTFSADSFTGNKALCGFPLNVPCSNTNETTKFQYHKSGIGSVVDLNVIGTVEIGCIVGFGIATGSLVFCNRWRKWYYRAMCNIILKIFPQLDHRFGPHRRHVYINPRWGR</sequence>
<keyword evidence="8" id="KW-0677">Repeat</keyword>
<dbReference type="Proteomes" id="UP000238479">
    <property type="component" value="Chromosome 5"/>
</dbReference>
<evidence type="ECO:0000256" key="7">
    <source>
        <dbReference type="ARBA" id="ARBA00022729"/>
    </source>
</evidence>
<reference evidence="14 15" key="1">
    <citation type="journal article" date="2018" name="Nat. Genet.">
        <title>The Rosa genome provides new insights in the design of modern roses.</title>
        <authorList>
            <person name="Bendahmane M."/>
        </authorList>
    </citation>
    <scope>NUCLEOTIDE SEQUENCE [LARGE SCALE GENOMIC DNA]</scope>
    <source>
        <strain evidence="15">cv. Old Blush</strain>
    </source>
</reference>
<keyword evidence="10 13" id="KW-0472">Membrane</keyword>
<dbReference type="PANTHER" id="PTHR48061:SF2">
    <property type="entry name" value="RECEPTOR LIKE PROTEIN 30-LIKE"/>
    <property type="match status" value="1"/>
</dbReference>
<gene>
    <name evidence="14" type="ORF">RchiOBHm_Chr5g0048141</name>
</gene>
<dbReference type="OMA" id="WYFERIH"/>
<dbReference type="EMBL" id="PDCK01000043">
    <property type="protein sequence ID" value="PRQ32595.1"/>
    <property type="molecule type" value="Genomic_DNA"/>
</dbReference>
<dbReference type="PANTHER" id="PTHR48061">
    <property type="entry name" value="LEUCINE-RICH REPEAT RECEPTOR PROTEIN KINASE EMS1-LIKE-RELATED"/>
    <property type="match status" value="1"/>
</dbReference>
<keyword evidence="12" id="KW-0325">Glycoprotein</keyword>
<evidence type="ECO:0000313" key="14">
    <source>
        <dbReference type="EMBL" id="PRQ32595.1"/>
    </source>
</evidence>
<feature type="transmembrane region" description="Helical" evidence="13">
    <location>
        <begin position="840"/>
        <end position="862"/>
    </location>
</feature>
<dbReference type="FunFam" id="3.80.10.10:FF:000041">
    <property type="entry name" value="LRR receptor-like serine/threonine-protein kinase ERECTA"/>
    <property type="match status" value="2"/>
</dbReference>
<comment type="similarity">
    <text evidence="3">Belongs to the RLP family.</text>
</comment>
<keyword evidence="7" id="KW-0732">Signal</keyword>
<organism evidence="14 15">
    <name type="scientific">Rosa chinensis</name>
    <name type="common">China rose</name>
    <dbReference type="NCBI Taxonomy" id="74649"/>
    <lineage>
        <taxon>Eukaryota</taxon>
        <taxon>Viridiplantae</taxon>
        <taxon>Streptophyta</taxon>
        <taxon>Embryophyta</taxon>
        <taxon>Tracheophyta</taxon>
        <taxon>Spermatophyta</taxon>
        <taxon>Magnoliopsida</taxon>
        <taxon>eudicotyledons</taxon>
        <taxon>Gunneridae</taxon>
        <taxon>Pentapetalae</taxon>
        <taxon>rosids</taxon>
        <taxon>fabids</taxon>
        <taxon>Rosales</taxon>
        <taxon>Rosaceae</taxon>
        <taxon>Rosoideae</taxon>
        <taxon>Rosoideae incertae sedis</taxon>
        <taxon>Rosa</taxon>
    </lineage>
</organism>
<evidence type="ECO:0000313" key="15">
    <source>
        <dbReference type="Proteomes" id="UP000238479"/>
    </source>
</evidence>
<protein>
    <submittedName>
        <fullName evidence="14">Putative leucine-rich repeat domain, L domain-containing protein</fullName>
    </submittedName>
</protein>
<dbReference type="AlphaFoldDB" id="A0A2P6QEJ2"/>
<keyword evidence="15" id="KW-1185">Reference proteome</keyword>
<dbReference type="InterPro" id="IPR001611">
    <property type="entry name" value="Leu-rich_rpt"/>
</dbReference>
<evidence type="ECO:0000256" key="4">
    <source>
        <dbReference type="ARBA" id="ARBA00022475"/>
    </source>
</evidence>
<dbReference type="SUPFAM" id="SSF52058">
    <property type="entry name" value="L domain-like"/>
    <property type="match status" value="3"/>
</dbReference>
<dbReference type="Pfam" id="PF00560">
    <property type="entry name" value="LRR_1"/>
    <property type="match status" value="8"/>
</dbReference>
<evidence type="ECO:0000256" key="6">
    <source>
        <dbReference type="ARBA" id="ARBA00022692"/>
    </source>
</evidence>
<comment type="caution">
    <text evidence="14">The sequence shown here is derived from an EMBL/GenBank/DDBJ whole genome shotgun (WGS) entry which is preliminary data.</text>
</comment>